<dbReference type="AlphaFoldDB" id="A0AAU2H8S0"/>
<reference evidence="10" key="1">
    <citation type="submission" date="2022-10" db="EMBL/GenBank/DDBJ databases">
        <title>The complete genomes of actinobacterial strains from the NBC collection.</title>
        <authorList>
            <person name="Joergensen T.S."/>
            <person name="Alvarez Arevalo M."/>
            <person name="Sterndorff E.B."/>
            <person name="Faurdal D."/>
            <person name="Vuksanovic O."/>
            <person name="Mourched A.-S."/>
            <person name="Charusanti P."/>
            <person name="Shaw S."/>
            <person name="Blin K."/>
            <person name="Weber T."/>
        </authorList>
    </citation>
    <scope>NUCLEOTIDE SEQUENCE</scope>
    <source>
        <strain evidence="10">NBC_00060</strain>
    </source>
</reference>
<keyword evidence="7" id="KW-0812">Transmembrane</keyword>
<dbReference type="GO" id="GO:0006508">
    <property type="term" value="P:proteolysis"/>
    <property type="evidence" value="ECO:0007669"/>
    <property type="project" value="UniProtKB-KW"/>
</dbReference>
<accession>A0AAU2H8S0</accession>
<keyword evidence="8" id="KW-0732">Signal</keyword>
<name>A0AAU2H8S0_9ACTN</name>
<dbReference type="Pfam" id="PF00082">
    <property type="entry name" value="Peptidase_S8"/>
    <property type="match status" value="1"/>
</dbReference>
<dbReference type="PRINTS" id="PR00723">
    <property type="entry name" value="SUBTILISIN"/>
</dbReference>
<organism evidence="10">
    <name type="scientific">Streptomyces sp. NBC_00060</name>
    <dbReference type="NCBI Taxonomy" id="2975636"/>
    <lineage>
        <taxon>Bacteria</taxon>
        <taxon>Bacillati</taxon>
        <taxon>Actinomycetota</taxon>
        <taxon>Actinomycetes</taxon>
        <taxon>Kitasatosporales</taxon>
        <taxon>Streptomycetaceae</taxon>
        <taxon>Streptomyces</taxon>
    </lineage>
</organism>
<feature type="transmembrane region" description="Helical" evidence="7">
    <location>
        <begin position="368"/>
        <end position="389"/>
    </location>
</feature>
<comment type="caution">
    <text evidence="5">Lacks conserved residue(s) required for the propagation of feature annotation.</text>
</comment>
<keyword evidence="7" id="KW-0472">Membrane</keyword>
<feature type="domain" description="Peptidase S8/S53" evidence="9">
    <location>
        <begin position="85"/>
        <end position="319"/>
    </location>
</feature>
<evidence type="ECO:0000256" key="1">
    <source>
        <dbReference type="ARBA" id="ARBA00011073"/>
    </source>
</evidence>
<evidence type="ECO:0000259" key="9">
    <source>
        <dbReference type="Pfam" id="PF00082"/>
    </source>
</evidence>
<evidence type="ECO:0000256" key="6">
    <source>
        <dbReference type="SAM" id="MobiDB-lite"/>
    </source>
</evidence>
<keyword evidence="4" id="KW-0720">Serine protease</keyword>
<evidence type="ECO:0000256" key="2">
    <source>
        <dbReference type="ARBA" id="ARBA00022670"/>
    </source>
</evidence>
<sequence length="403" mass="38782">MRSSVRAGGRGPRRAAAAALLLPALLVPLAGATQAAARDNVSLPPVPSTLEDGQGCTPASAKKTDQLPWAQAALDLEGAWRLSRGAGVTVAVVDTGAAPAKVPALEGQVVAGPDVVAGGSAGDDCVGHGTFFAGVVVGRQVDGVRAAGVAPGARVLAVRATDRKGATSAQALAKAIRAGTGAGVRIIAVALGVTEASEDLKSAVREARDKGVLIVAPADPAGQGQGPSYPAALPGVLAVSAVGPDGAPPARAGGKVAVAGALTAPGVAVTGPGPGGPGQFTGSGDAVATAFVAGTAALVLARQPDLTADQLRRRLTGTSYGPSGGAALDPVQAIAATAVDGERAANASGAAAPPALARRASADGPRQALVVAGSAAAVTALVAGAAVVLPRARRRGWRPGRAG</sequence>
<evidence type="ECO:0000256" key="3">
    <source>
        <dbReference type="ARBA" id="ARBA00022801"/>
    </source>
</evidence>
<dbReference type="PANTHER" id="PTHR43806:SF11">
    <property type="entry name" value="CEREVISIN-RELATED"/>
    <property type="match status" value="1"/>
</dbReference>
<dbReference type="Gene3D" id="3.40.50.200">
    <property type="entry name" value="Peptidase S8/S53 domain"/>
    <property type="match status" value="1"/>
</dbReference>
<dbReference type="InterPro" id="IPR015500">
    <property type="entry name" value="Peptidase_S8_subtilisin-rel"/>
</dbReference>
<dbReference type="SUPFAM" id="SSF52743">
    <property type="entry name" value="Subtilisin-like"/>
    <property type="match status" value="1"/>
</dbReference>
<dbReference type="InterPro" id="IPR036852">
    <property type="entry name" value="Peptidase_S8/S53_dom_sf"/>
</dbReference>
<dbReference type="PANTHER" id="PTHR43806">
    <property type="entry name" value="PEPTIDASE S8"/>
    <property type="match status" value="1"/>
</dbReference>
<keyword evidence="3" id="KW-0378">Hydrolase</keyword>
<dbReference type="InterPro" id="IPR000209">
    <property type="entry name" value="Peptidase_S8/S53_dom"/>
</dbReference>
<dbReference type="GO" id="GO:0004252">
    <property type="term" value="F:serine-type endopeptidase activity"/>
    <property type="evidence" value="ECO:0007669"/>
    <property type="project" value="InterPro"/>
</dbReference>
<proteinExistence type="inferred from homology"/>
<feature type="chain" id="PRO_5043367723" evidence="8">
    <location>
        <begin position="36"/>
        <end position="403"/>
    </location>
</feature>
<keyword evidence="2" id="KW-0645">Protease</keyword>
<protein>
    <submittedName>
        <fullName evidence="10">S8 family serine peptidase</fullName>
    </submittedName>
</protein>
<dbReference type="InterPro" id="IPR050131">
    <property type="entry name" value="Peptidase_S8_subtilisin-like"/>
</dbReference>
<comment type="similarity">
    <text evidence="1 5">Belongs to the peptidase S8 family.</text>
</comment>
<evidence type="ECO:0000256" key="8">
    <source>
        <dbReference type="SAM" id="SignalP"/>
    </source>
</evidence>
<dbReference type="EMBL" id="CP108253">
    <property type="protein sequence ID" value="WTU44629.1"/>
    <property type="molecule type" value="Genomic_DNA"/>
</dbReference>
<feature type="region of interest" description="Disordered" evidence="6">
    <location>
        <begin position="43"/>
        <end position="63"/>
    </location>
</feature>
<dbReference type="PROSITE" id="PS51892">
    <property type="entry name" value="SUBTILASE"/>
    <property type="match status" value="1"/>
</dbReference>
<keyword evidence="7" id="KW-1133">Transmembrane helix</keyword>
<evidence type="ECO:0000256" key="5">
    <source>
        <dbReference type="PROSITE-ProRule" id="PRU01240"/>
    </source>
</evidence>
<evidence type="ECO:0000256" key="7">
    <source>
        <dbReference type="SAM" id="Phobius"/>
    </source>
</evidence>
<evidence type="ECO:0000256" key="4">
    <source>
        <dbReference type="ARBA" id="ARBA00022825"/>
    </source>
</evidence>
<gene>
    <name evidence="10" type="ORF">OHV25_36075</name>
</gene>
<evidence type="ECO:0000313" key="10">
    <source>
        <dbReference type="EMBL" id="WTU44629.1"/>
    </source>
</evidence>
<feature type="signal peptide" evidence="8">
    <location>
        <begin position="1"/>
        <end position="35"/>
    </location>
</feature>